<feature type="domain" description="S1 motif" evidence="1">
    <location>
        <begin position="7"/>
        <end position="65"/>
    </location>
</feature>
<dbReference type="SUPFAM" id="SSF50249">
    <property type="entry name" value="Nucleic acid-binding proteins"/>
    <property type="match status" value="1"/>
</dbReference>
<comment type="caution">
    <text evidence="2">The sequence shown here is derived from an EMBL/GenBank/DDBJ whole genome shotgun (WGS) entry which is preliminary data.</text>
</comment>
<dbReference type="GO" id="GO:0003676">
    <property type="term" value="F:nucleic acid binding"/>
    <property type="evidence" value="ECO:0007669"/>
    <property type="project" value="InterPro"/>
</dbReference>
<dbReference type="InterPro" id="IPR003029">
    <property type="entry name" value="S1_domain"/>
</dbReference>
<dbReference type="EMBL" id="VFPE01000002">
    <property type="protein sequence ID" value="TQM27705.1"/>
    <property type="molecule type" value="Genomic_DNA"/>
</dbReference>
<dbReference type="AlphaFoldDB" id="A0A543F1I8"/>
<dbReference type="SMART" id="SM00316">
    <property type="entry name" value="S1"/>
    <property type="match status" value="1"/>
</dbReference>
<evidence type="ECO:0000313" key="2">
    <source>
        <dbReference type="EMBL" id="TQM27705.1"/>
    </source>
</evidence>
<reference evidence="2 3" key="1">
    <citation type="submission" date="2019-06" db="EMBL/GenBank/DDBJ databases">
        <title>Sequencing the genomes of 1000 actinobacteria strains.</title>
        <authorList>
            <person name="Klenk H.-P."/>
        </authorList>
    </citation>
    <scope>NUCLEOTIDE SEQUENCE [LARGE SCALE GENOMIC DNA]</scope>
    <source>
        <strain evidence="2 3">DSM 105492</strain>
    </source>
</reference>
<gene>
    <name evidence="2" type="ORF">FB391_1732</name>
</gene>
<protein>
    <recommendedName>
        <fullName evidence="1">S1 motif domain-containing protein</fullName>
    </recommendedName>
</protein>
<dbReference type="OrthoDB" id="5074134at2"/>
<sequence length="65" mass="6806">MSEQTLAAGDVITATVTKAVPFGVLVECAGVPGLVRGMAADPGVELRVRVVEYDAAQQRFSATRE</sequence>
<name>A0A543F1I8_9MICO</name>
<dbReference type="Proteomes" id="UP000320235">
    <property type="component" value="Unassembled WGS sequence"/>
</dbReference>
<dbReference type="Gene3D" id="2.40.50.140">
    <property type="entry name" value="Nucleic acid-binding proteins"/>
    <property type="match status" value="1"/>
</dbReference>
<proteinExistence type="predicted"/>
<accession>A0A543F1I8</accession>
<keyword evidence="3" id="KW-1185">Reference proteome</keyword>
<evidence type="ECO:0000313" key="3">
    <source>
        <dbReference type="Proteomes" id="UP000320235"/>
    </source>
</evidence>
<evidence type="ECO:0000259" key="1">
    <source>
        <dbReference type="SMART" id="SM00316"/>
    </source>
</evidence>
<dbReference type="InterPro" id="IPR012340">
    <property type="entry name" value="NA-bd_OB-fold"/>
</dbReference>
<dbReference type="RefSeq" id="WP_141894027.1">
    <property type="nucleotide sequence ID" value="NZ_BAABLH010000021.1"/>
</dbReference>
<organism evidence="2 3">
    <name type="scientific">Microbacterium kyungheense</name>
    <dbReference type="NCBI Taxonomy" id="1263636"/>
    <lineage>
        <taxon>Bacteria</taxon>
        <taxon>Bacillati</taxon>
        <taxon>Actinomycetota</taxon>
        <taxon>Actinomycetes</taxon>
        <taxon>Micrococcales</taxon>
        <taxon>Microbacteriaceae</taxon>
        <taxon>Microbacterium</taxon>
    </lineage>
</organism>